<proteinExistence type="predicted"/>
<dbReference type="SUPFAM" id="SSF54001">
    <property type="entry name" value="Cysteine proteinases"/>
    <property type="match status" value="1"/>
</dbReference>
<organism evidence="3">
    <name type="scientific">marine metagenome</name>
    <dbReference type="NCBI Taxonomy" id="408172"/>
    <lineage>
        <taxon>unclassified sequences</taxon>
        <taxon>metagenomes</taxon>
        <taxon>ecological metagenomes</taxon>
    </lineage>
</organism>
<feature type="region of interest" description="Disordered" evidence="1">
    <location>
        <begin position="117"/>
        <end position="153"/>
    </location>
</feature>
<reference evidence="3" key="1">
    <citation type="submission" date="2018-05" db="EMBL/GenBank/DDBJ databases">
        <authorList>
            <person name="Lanie J.A."/>
            <person name="Ng W.-L."/>
            <person name="Kazmierczak K.M."/>
            <person name="Andrzejewski T.M."/>
            <person name="Davidsen T.M."/>
            <person name="Wayne K.J."/>
            <person name="Tettelin H."/>
            <person name="Glass J.I."/>
            <person name="Rusch D."/>
            <person name="Podicherti R."/>
            <person name="Tsui H.-C.T."/>
            <person name="Winkler M.E."/>
        </authorList>
    </citation>
    <scope>NUCLEOTIDE SEQUENCE</scope>
</reference>
<dbReference type="InterPro" id="IPR038765">
    <property type="entry name" value="Papain-like_cys_pep_sf"/>
</dbReference>
<dbReference type="Gene3D" id="3.10.620.30">
    <property type="match status" value="1"/>
</dbReference>
<evidence type="ECO:0000313" key="3">
    <source>
        <dbReference type="EMBL" id="SVA12899.1"/>
    </source>
</evidence>
<evidence type="ECO:0000256" key="1">
    <source>
        <dbReference type="SAM" id="MobiDB-lite"/>
    </source>
</evidence>
<gene>
    <name evidence="3" type="ORF">METZ01_LOCUS65753</name>
</gene>
<protein>
    <recommendedName>
        <fullName evidence="2">Transglutaminase-like domain-containing protein</fullName>
    </recommendedName>
</protein>
<dbReference type="AlphaFoldDB" id="A0A381TAX4"/>
<sequence>MEQCNYCGFVLQASDAGCPNCGAATNLQQSLRADTPTQQSVVTPYVPSQQLRTPKWLKPLLAILLVAALLSLPQAQPYLQQLDDMFGELSTSYYEVPETITMTMIRNFTIFLGEPVDDRGTTNESDDQPNSANWRLALSEPGHRPSGPQGVGSDWQELQSLEATPTPDSRSGKMVWEGTLTGDERVDISVIYQVRVNTILSQLTPDDSGTVEEIPANWDAFLQDEWKIEPSDPQVQTLAAELADGSDGNVLWILRNIFDYIMENFDYVLGATPRSCQQTLAHGYGDCDDLGLLFASLSRAAGIPAWMELGMIPRSADGLQDWGGHAWVNALVPLSNGNLTVITADLANGYFLWMPPYRLSEWVDNGDPDDLKAFYFLFSSQGKGAASFSEDLTIASWSQEGKLRIAA</sequence>
<dbReference type="PANTHER" id="PTHR33490">
    <property type="entry name" value="BLR5614 PROTEIN-RELATED"/>
    <property type="match status" value="1"/>
</dbReference>
<dbReference type="InterPro" id="IPR002931">
    <property type="entry name" value="Transglutaminase-like"/>
</dbReference>
<feature type="domain" description="Transglutaminase-like" evidence="2">
    <location>
        <begin position="252"/>
        <end position="332"/>
    </location>
</feature>
<dbReference type="Pfam" id="PF01841">
    <property type="entry name" value="Transglut_core"/>
    <property type="match status" value="1"/>
</dbReference>
<name>A0A381TAX4_9ZZZZ</name>
<dbReference type="EMBL" id="UINC01004243">
    <property type="protein sequence ID" value="SVA12899.1"/>
    <property type="molecule type" value="Genomic_DNA"/>
</dbReference>
<evidence type="ECO:0000259" key="2">
    <source>
        <dbReference type="Pfam" id="PF01841"/>
    </source>
</evidence>
<accession>A0A381TAX4</accession>